<dbReference type="EMBL" id="DS231697">
    <property type="protein sequence ID" value="KNA96644.1"/>
    <property type="molecule type" value="Genomic_DNA"/>
</dbReference>
<sequence>MAKISVYSHSKLTVNALPEEEIEVEGGGGPKQFRLELELVGARTLTIQGPFEGLQDRQEHTTEHQPWQ</sequence>
<dbReference type="Proteomes" id="UP000009097">
    <property type="component" value="Unassembled WGS sequence"/>
</dbReference>
<evidence type="ECO:0000313" key="1">
    <source>
        <dbReference type="EMBL" id="KNA96644.1"/>
    </source>
</evidence>
<dbReference type="VEuPathDB" id="FungiDB:FOXG_18171"/>
<reference evidence="1" key="1">
    <citation type="submission" date="2007-04" db="EMBL/GenBank/DDBJ databases">
        <authorList>
            <consortium name="The Broad Institute Genome Sequencing Platform"/>
            <person name="Birren B."/>
            <person name="Lander E."/>
            <person name="Galagan J."/>
            <person name="Nusbaum C."/>
            <person name="Devon K."/>
            <person name="Ma L.-J."/>
            <person name="Jaffe D."/>
            <person name="Butler J."/>
            <person name="Alvarez P."/>
            <person name="Gnerre S."/>
            <person name="Grabherr M."/>
            <person name="Kleber M."/>
            <person name="Mauceli E."/>
            <person name="Brockman W."/>
            <person name="MacCallum I.A."/>
            <person name="Young S."/>
            <person name="LaButti K."/>
            <person name="DeCaprio D."/>
            <person name="Crawford M."/>
            <person name="Koehrsen M."/>
            <person name="Engels R."/>
            <person name="Montgomery P."/>
            <person name="Pearson M."/>
            <person name="Howarth C."/>
            <person name="Larson L."/>
            <person name="White J."/>
            <person name="O'Leary S."/>
            <person name="Kodira C."/>
            <person name="Zeng Q."/>
            <person name="Yandava C."/>
            <person name="Alvarado L."/>
            <person name="Kistler C."/>
            <person name="Shim W.-B."/>
            <person name="Kang S."/>
            <person name="Woloshuk C."/>
        </authorList>
    </citation>
    <scope>NUCLEOTIDE SEQUENCE</scope>
    <source>
        <strain evidence="1">4287</strain>
    </source>
</reference>
<organism evidence="1 2">
    <name type="scientific">Fusarium oxysporum f. sp. lycopersici (strain 4287 / CBS 123668 / FGSC 9935 / NRRL 34936)</name>
    <name type="common">Fusarium vascular wilt of tomato</name>
    <dbReference type="NCBI Taxonomy" id="426428"/>
    <lineage>
        <taxon>Eukaryota</taxon>
        <taxon>Fungi</taxon>
        <taxon>Dikarya</taxon>
        <taxon>Ascomycota</taxon>
        <taxon>Pezizomycotina</taxon>
        <taxon>Sordariomycetes</taxon>
        <taxon>Hypocreomycetidae</taxon>
        <taxon>Hypocreales</taxon>
        <taxon>Nectriaceae</taxon>
        <taxon>Fusarium</taxon>
        <taxon>Fusarium oxysporum species complex</taxon>
    </lineage>
</organism>
<dbReference type="GeneID" id="28958877"/>
<reference evidence="1" key="2">
    <citation type="journal article" date="2010" name="Nature">
        <title>Comparative genomics reveals mobile pathogenicity chromosomes in Fusarium.</title>
        <authorList>
            <person name="Ma L.J."/>
            <person name="van der Does H.C."/>
            <person name="Borkovich K.A."/>
            <person name="Coleman J.J."/>
            <person name="Daboussi M.J."/>
            <person name="Di Pietro A."/>
            <person name="Dufresne M."/>
            <person name="Freitag M."/>
            <person name="Grabherr M."/>
            <person name="Henrissat B."/>
            <person name="Houterman P.M."/>
            <person name="Kang S."/>
            <person name="Shim W.B."/>
            <person name="Woloshuk C."/>
            <person name="Xie X."/>
            <person name="Xu J.R."/>
            <person name="Antoniw J."/>
            <person name="Baker S.E."/>
            <person name="Bluhm B.H."/>
            <person name="Breakspear A."/>
            <person name="Brown D.W."/>
            <person name="Butchko R.A."/>
            <person name="Chapman S."/>
            <person name="Coulson R."/>
            <person name="Coutinho P.M."/>
            <person name="Danchin E.G."/>
            <person name="Diener A."/>
            <person name="Gale L.R."/>
            <person name="Gardiner D.M."/>
            <person name="Goff S."/>
            <person name="Hammond-Kosack K.E."/>
            <person name="Hilburn K."/>
            <person name="Hua-Van A."/>
            <person name="Jonkers W."/>
            <person name="Kazan K."/>
            <person name="Kodira C.D."/>
            <person name="Koehrsen M."/>
            <person name="Kumar L."/>
            <person name="Lee Y.H."/>
            <person name="Li L."/>
            <person name="Manners J.M."/>
            <person name="Miranda-Saavedra D."/>
            <person name="Mukherjee M."/>
            <person name="Park G."/>
            <person name="Park J."/>
            <person name="Park S.Y."/>
            <person name="Proctor R.H."/>
            <person name="Regev A."/>
            <person name="Ruiz-Roldan M.C."/>
            <person name="Sain D."/>
            <person name="Sakthikumar S."/>
            <person name="Sykes S."/>
            <person name="Schwartz D.C."/>
            <person name="Turgeon B.G."/>
            <person name="Wapinski I."/>
            <person name="Yoder O."/>
            <person name="Young S."/>
            <person name="Zeng Q."/>
            <person name="Zhou S."/>
            <person name="Galagan J."/>
            <person name="Cuomo C.A."/>
            <person name="Kistler H.C."/>
            <person name="Rep M."/>
        </authorList>
    </citation>
    <scope>NUCLEOTIDE SEQUENCE [LARGE SCALE GENOMIC DNA]</scope>
    <source>
        <strain evidence="1">4287</strain>
    </source>
</reference>
<dbReference type="KEGG" id="fox:FOXG_18171"/>
<dbReference type="RefSeq" id="XP_018234690.1">
    <property type="nucleotide sequence ID" value="XM_018398221.1"/>
</dbReference>
<accession>A0A0J9UC75</accession>
<name>A0A0J9UC75_FUSO4</name>
<gene>
    <name evidence="1" type="ORF">FOXG_18171</name>
</gene>
<proteinExistence type="predicted"/>
<dbReference type="OrthoDB" id="10297420at2759"/>
<evidence type="ECO:0000313" key="2">
    <source>
        <dbReference type="Proteomes" id="UP000009097"/>
    </source>
</evidence>
<dbReference type="AlphaFoldDB" id="A0A0J9UC75"/>
<protein>
    <submittedName>
        <fullName evidence="1">Uncharacterized protein</fullName>
    </submittedName>
</protein>